<dbReference type="SUPFAM" id="SSF52172">
    <property type="entry name" value="CheY-like"/>
    <property type="match status" value="1"/>
</dbReference>
<evidence type="ECO:0000313" key="3">
    <source>
        <dbReference type="EMBL" id="WDH85254.1"/>
    </source>
</evidence>
<gene>
    <name evidence="3" type="ORF">PUW23_25805</name>
    <name evidence="4" type="ORF">PUW25_26880</name>
</gene>
<accession>A0AAX3N7X4</accession>
<keyword evidence="3" id="KW-0238">DNA-binding</keyword>
<dbReference type="EMBL" id="CP118110">
    <property type="protein sequence ID" value="WDI05421.1"/>
    <property type="molecule type" value="Genomic_DNA"/>
</dbReference>
<dbReference type="InterPro" id="IPR052048">
    <property type="entry name" value="ST_Response_Regulator"/>
</dbReference>
<geneLocation type="plasmid" evidence="4 6">
    <name>unnamed2</name>
</geneLocation>
<dbReference type="GO" id="GO:0000160">
    <property type="term" value="P:phosphorelay signal transduction system"/>
    <property type="evidence" value="ECO:0007669"/>
    <property type="project" value="InterPro"/>
</dbReference>
<evidence type="ECO:0000313" key="5">
    <source>
        <dbReference type="Proteomes" id="UP001220962"/>
    </source>
</evidence>
<dbReference type="Pfam" id="PF04397">
    <property type="entry name" value="LytTR"/>
    <property type="match status" value="1"/>
</dbReference>
<proteinExistence type="predicted"/>
<dbReference type="EMBL" id="CP118102">
    <property type="protein sequence ID" value="WDH85254.1"/>
    <property type="molecule type" value="Genomic_DNA"/>
</dbReference>
<dbReference type="PROSITE" id="PS50110">
    <property type="entry name" value="RESPONSE_REGULATORY"/>
    <property type="match status" value="1"/>
</dbReference>
<dbReference type="InterPro" id="IPR011006">
    <property type="entry name" value="CheY-like_superfamily"/>
</dbReference>
<dbReference type="Gene3D" id="2.40.50.1020">
    <property type="entry name" value="LytTr DNA-binding domain"/>
    <property type="match status" value="1"/>
</dbReference>
<dbReference type="SMART" id="SM00448">
    <property type="entry name" value="REC"/>
    <property type="match status" value="1"/>
</dbReference>
<keyword evidence="6" id="KW-1185">Reference proteome</keyword>
<dbReference type="Pfam" id="PF00072">
    <property type="entry name" value="Response_reg"/>
    <property type="match status" value="1"/>
</dbReference>
<dbReference type="Gene3D" id="3.40.50.2300">
    <property type="match status" value="1"/>
</dbReference>
<reference evidence="3 6" key="1">
    <citation type="submission" date="2023-02" db="EMBL/GenBank/DDBJ databases">
        <title>Pathogen: clinical or host-associated sample.</title>
        <authorList>
            <person name="Hergert J."/>
            <person name="Casey R."/>
            <person name="Wagner J."/>
            <person name="Young E.L."/>
            <person name="Oakeson K.F."/>
        </authorList>
    </citation>
    <scope>NUCLEOTIDE SEQUENCE</scope>
    <source>
        <strain evidence="4 6">2022CK-00829</strain>
        <strain evidence="3">2022CK-00830</strain>
        <plasmid evidence="3">unnamed1</plasmid>
        <plasmid evidence="4 6">unnamed2</plasmid>
    </source>
</reference>
<dbReference type="PANTHER" id="PTHR43228">
    <property type="entry name" value="TWO-COMPONENT RESPONSE REGULATOR"/>
    <property type="match status" value="1"/>
</dbReference>
<evidence type="ECO:0000313" key="6">
    <source>
        <dbReference type="Proteomes" id="UP001221519"/>
    </source>
</evidence>
<evidence type="ECO:0000259" key="2">
    <source>
        <dbReference type="PROSITE" id="PS50110"/>
    </source>
</evidence>
<protein>
    <submittedName>
        <fullName evidence="3">LytTR family DNA-binding domain-containing protein</fullName>
    </submittedName>
</protein>
<dbReference type="PANTHER" id="PTHR43228:SF1">
    <property type="entry name" value="TWO-COMPONENT RESPONSE REGULATOR ARR22"/>
    <property type="match status" value="1"/>
</dbReference>
<dbReference type="AlphaFoldDB" id="A0AAX3N7X4"/>
<evidence type="ECO:0000256" key="1">
    <source>
        <dbReference type="PROSITE-ProRule" id="PRU00169"/>
    </source>
</evidence>
<dbReference type="Proteomes" id="UP001220962">
    <property type="component" value="Plasmid unnamed1"/>
</dbReference>
<evidence type="ECO:0000313" key="4">
    <source>
        <dbReference type="EMBL" id="WDI05421.1"/>
    </source>
</evidence>
<geneLocation type="plasmid" evidence="3 5">
    <name>unnamed1</name>
</geneLocation>
<feature type="modified residue" description="4-aspartylphosphate" evidence="1">
    <location>
        <position position="56"/>
    </location>
</feature>
<organism evidence="3 5">
    <name type="scientific">Paenibacillus urinalis</name>
    <dbReference type="NCBI Taxonomy" id="521520"/>
    <lineage>
        <taxon>Bacteria</taxon>
        <taxon>Bacillati</taxon>
        <taxon>Bacillota</taxon>
        <taxon>Bacilli</taxon>
        <taxon>Bacillales</taxon>
        <taxon>Paenibacillaceae</taxon>
        <taxon>Paenibacillus</taxon>
    </lineage>
</organism>
<dbReference type="GO" id="GO:0003677">
    <property type="term" value="F:DNA binding"/>
    <property type="evidence" value="ECO:0007669"/>
    <property type="project" value="UniProtKB-KW"/>
</dbReference>
<keyword evidence="3" id="KW-0614">Plasmid</keyword>
<dbReference type="RefSeq" id="WP_205055037.1">
    <property type="nucleotide sequence ID" value="NZ_CP118102.1"/>
</dbReference>
<keyword evidence="1" id="KW-0597">Phosphoprotein</keyword>
<feature type="domain" description="Response regulatory" evidence="2">
    <location>
        <begin position="6"/>
        <end position="121"/>
    </location>
</feature>
<dbReference type="InterPro" id="IPR007492">
    <property type="entry name" value="LytTR_DNA-bd_dom"/>
</dbReference>
<dbReference type="InterPro" id="IPR001789">
    <property type="entry name" value="Sig_transdc_resp-reg_receiver"/>
</dbReference>
<name>A0AAX3N7X4_9BACL</name>
<dbReference type="SMART" id="SM00850">
    <property type="entry name" value="LytTR"/>
    <property type="match status" value="1"/>
</dbReference>
<sequence length="267" mass="30436">METNFTIIIAEDGVVQRGKLKLYVEKMGHTVVDMVSSGSRLIESCAIYRPDIVLLDIGLEKLDGLSAFRILRESGNNSKMIFVTGSGNPTHLLASYDLDSIDYILKPVTFERLKKAIDKAVIQLSAENILSTRQNEDVNMITVMSNRRDLLVNEKKILFVEKINDTKWIKIHLKDGEIIETRTPLKKILDQTSRIIFCPHRSFLVNMLCVEEVRADPVTKGNYLISLQNSVAVILLSRNHYEEFLQRQSELKNRMNIDGWLSLQGTN</sequence>
<dbReference type="Proteomes" id="UP001221519">
    <property type="component" value="Plasmid unnamed2"/>
</dbReference>